<accession>A0A809RKK9</accession>
<evidence type="ECO:0000313" key="3">
    <source>
        <dbReference type="Proteomes" id="UP000463939"/>
    </source>
</evidence>
<sequence>MLSTTGLTSNIGNAGLDTTSQLARLQHQLSDCVNCATANTTAGKAKIQSISDQIGAIKERQQHAQQNTVNQTPNAQTSPQFQRDANNHPIPGAAVGGTINIAV</sequence>
<proteinExistence type="predicted"/>
<dbReference type="RefSeq" id="WP_162085788.1">
    <property type="nucleotide sequence ID" value="NZ_AP021881.1"/>
</dbReference>
<protein>
    <submittedName>
        <fullName evidence="2">Uncharacterized protein</fullName>
    </submittedName>
</protein>
<dbReference type="Proteomes" id="UP000463939">
    <property type="component" value="Chromosome"/>
</dbReference>
<keyword evidence="3" id="KW-1185">Reference proteome</keyword>
<evidence type="ECO:0000256" key="1">
    <source>
        <dbReference type="SAM" id="MobiDB-lite"/>
    </source>
</evidence>
<gene>
    <name evidence="2" type="ORF">SFSGTM_28140</name>
</gene>
<organism evidence="2 3">
    <name type="scientific">Sulfuriferula nivalis</name>
    <dbReference type="NCBI Taxonomy" id="2675298"/>
    <lineage>
        <taxon>Bacteria</taxon>
        <taxon>Pseudomonadati</taxon>
        <taxon>Pseudomonadota</taxon>
        <taxon>Betaproteobacteria</taxon>
        <taxon>Nitrosomonadales</taxon>
        <taxon>Sulfuricellaceae</taxon>
        <taxon>Sulfuriferula</taxon>
    </lineage>
</organism>
<dbReference type="AlphaFoldDB" id="A0A809RKK9"/>
<dbReference type="EMBL" id="AP021881">
    <property type="protein sequence ID" value="BBP02106.1"/>
    <property type="molecule type" value="Genomic_DNA"/>
</dbReference>
<feature type="region of interest" description="Disordered" evidence="1">
    <location>
        <begin position="60"/>
        <end position="103"/>
    </location>
</feature>
<evidence type="ECO:0000313" key="2">
    <source>
        <dbReference type="EMBL" id="BBP02106.1"/>
    </source>
</evidence>
<dbReference type="KEGG" id="sniv:SFSGTM_28140"/>
<reference evidence="3" key="1">
    <citation type="submission" date="2019-11" db="EMBL/GenBank/DDBJ databases">
        <title>Isolation and characterization of a novel species in the genus Sulfuriferula.</title>
        <authorList>
            <person name="Mochizuki J."/>
            <person name="Kojima H."/>
            <person name="Fukui M."/>
        </authorList>
    </citation>
    <scope>NUCLEOTIDE SEQUENCE [LARGE SCALE GENOMIC DNA]</scope>
    <source>
        <strain evidence="3">SGTM</strain>
    </source>
</reference>
<name>A0A809RKK9_9PROT</name>
<feature type="compositionally biased region" description="Polar residues" evidence="1">
    <location>
        <begin position="63"/>
        <end position="84"/>
    </location>
</feature>